<sequence length="414" mass="46374">MKHFVLSVCLLFVQQIIFAQQYISDSKTGCKVWDVAYASDHSISWKGKCKDGLATGNGVLTWFVKDIQAAQYIGGMDKGIQNGYGTSTFNKGASKKGYFIDGEIVGLDSVYLGKLKKNKIKLIDSTHIFDNFLPDKSLFYYTLSPKVAVKGALVLLPSTWERPESVLNNNKKLCQLASDDGLIIIVPSTNMHICLDPPVTFFLNSVFTDAISRYQIPKDKFVMGGFSLGGIVSLRYAQLAFENNDSTAIVPKAVYSVDGPVDFANMYYQFEREVEKNVSTMAVNEAKYYLDGMNKYFGGSPSQHPEKYINNSIYSRSERQGGNAKYLNSVSLRIYSDPDVDWAMKNRQRDLYDMNAPDQTALVIELNLQGNKQAEFINALGKGYRLDGTRHPHSWSLVDAANCLSWINENLDKQ</sequence>
<dbReference type="SUPFAM" id="SSF53474">
    <property type="entry name" value="alpha/beta-Hydrolases"/>
    <property type="match status" value="1"/>
</dbReference>
<dbReference type="AlphaFoldDB" id="A0A4R0NLV0"/>
<protein>
    <recommendedName>
        <fullName evidence="3">Esterase</fullName>
    </recommendedName>
</protein>
<evidence type="ECO:0008006" key="3">
    <source>
        <dbReference type="Google" id="ProtNLM"/>
    </source>
</evidence>
<dbReference type="InterPro" id="IPR029058">
    <property type="entry name" value="AB_hydrolase_fold"/>
</dbReference>
<dbReference type="OrthoDB" id="1095982at2"/>
<evidence type="ECO:0000313" key="2">
    <source>
        <dbReference type="Proteomes" id="UP000293347"/>
    </source>
</evidence>
<organism evidence="1 2">
    <name type="scientific">Pedobacter psychroterrae</name>
    <dbReference type="NCBI Taxonomy" id="2530453"/>
    <lineage>
        <taxon>Bacteria</taxon>
        <taxon>Pseudomonadati</taxon>
        <taxon>Bacteroidota</taxon>
        <taxon>Sphingobacteriia</taxon>
        <taxon>Sphingobacteriales</taxon>
        <taxon>Sphingobacteriaceae</taxon>
        <taxon>Pedobacter</taxon>
    </lineage>
</organism>
<name>A0A4R0NLV0_9SPHI</name>
<dbReference type="EMBL" id="SJSL01000003">
    <property type="protein sequence ID" value="TCD00533.1"/>
    <property type="molecule type" value="Genomic_DNA"/>
</dbReference>
<proteinExistence type="predicted"/>
<reference evidence="1 2" key="1">
    <citation type="submission" date="2019-02" db="EMBL/GenBank/DDBJ databases">
        <title>Pedobacter sp. RP-1-14 sp. nov., isolated from Arctic soil.</title>
        <authorList>
            <person name="Dahal R.H."/>
        </authorList>
    </citation>
    <scope>NUCLEOTIDE SEQUENCE [LARGE SCALE GENOMIC DNA]</scope>
    <source>
        <strain evidence="1 2">RP-1-14</strain>
    </source>
</reference>
<accession>A0A4R0NLV0</accession>
<evidence type="ECO:0000313" key="1">
    <source>
        <dbReference type="EMBL" id="TCD00533.1"/>
    </source>
</evidence>
<dbReference type="SUPFAM" id="SSF82185">
    <property type="entry name" value="Histone H3 K4-specific methyltransferase SET7/9 N-terminal domain"/>
    <property type="match status" value="1"/>
</dbReference>
<dbReference type="Proteomes" id="UP000293347">
    <property type="component" value="Unassembled WGS sequence"/>
</dbReference>
<comment type="caution">
    <text evidence="1">The sequence shown here is derived from an EMBL/GenBank/DDBJ whole genome shotgun (WGS) entry which is preliminary data.</text>
</comment>
<gene>
    <name evidence="1" type="ORF">EZ437_15045</name>
</gene>
<dbReference type="RefSeq" id="WP_131596882.1">
    <property type="nucleotide sequence ID" value="NZ_SJSL01000003.1"/>
</dbReference>
<dbReference type="Gene3D" id="3.40.50.1820">
    <property type="entry name" value="alpha/beta hydrolase"/>
    <property type="match status" value="1"/>
</dbReference>
<keyword evidence="2" id="KW-1185">Reference proteome</keyword>